<dbReference type="InterPro" id="IPR055166">
    <property type="entry name" value="Transc_reg_Sar_Rot_HTH"/>
</dbReference>
<keyword evidence="5" id="KW-0804">Transcription</keyword>
<name>A0A401UL68_9CLOT</name>
<dbReference type="RefSeq" id="WP_185732645.1">
    <property type="nucleotide sequence ID" value="NZ_BHYK01000009.1"/>
</dbReference>
<reference evidence="7 8" key="1">
    <citation type="submission" date="2018-11" db="EMBL/GenBank/DDBJ databases">
        <title>Genome sequencing and assembly of Clostridium tagluense strain A121.</title>
        <authorList>
            <person name="Murakami T."/>
            <person name="Segawa T."/>
            <person name="Shcherbakova V.A."/>
            <person name="Mori H."/>
            <person name="Yoshimura Y."/>
        </authorList>
    </citation>
    <scope>NUCLEOTIDE SEQUENCE [LARGE SCALE GENOMIC DNA]</scope>
    <source>
        <strain evidence="7 8">A121</strain>
    </source>
</reference>
<dbReference type="PANTHER" id="PTHR33164">
    <property type="entry name" value="TRANSCRIPTIONAL REGULATOR, MARR FAMILY"/>
    <property type="match status" value="1"/>
</dbReference>
<dbReference type="GO" id="GO:0005737">
    <property type="term" value="C:cytoplasm"/>
    <property type="evidence" value="ECO:0007669"/>
    <property type="project" value="UniProtKB-SubCell"/>
</dbReference>
<keyword evidence="4" id="KW-0238">DNA-binding</keyword>
<sequence>MEIDNLKLSNQLCFKIYSVSKAMTRLYKPILDSLNLTYPQYLVMLILWEHEKISFKDMSNNLKMKTGTLTPILNKLESQGQLCRVKDEEDERKVYIHITSKGEKLKYEASNVPGEISCRAQIKMDEYVKYMREFDELLEKLDEIENYRY</sequence>
<dbReference type="Pfam" id="PF22381">
    <property type="entry name" value="Staph_reg_Sar_Rot"/>
    <property type="match status" value="1"/>
</dbReference>
<evidence type="ECO:0000256" key="4">
    <source>
        <dbReference type="ARBA" id="ARBA00023125"/>
    </source>
</evidence>
<evidence type="ECO:0000256" key="5">
    <source>
        <dbReference type="ARBA" id="ARBA00023163"/>
    </source>
</evidence>
<protein>
    <submittedName>
        <fullName evidence="7">Organic hydroperoxide resistance transcriptional regulator</fullName>
    </submittedName>
</protein>
<evidence type="ECO:0000313" key="8">
    <source>
        <dbReference type="Proteomes" id="UP000287872"/>
    </source>
</evidence>
<gene>
    <name evidence="7" type="primary">ohrR</name>
    <name evidence="7" type="ORF">Ctaglu_18680</name>
</gene>
<evidence type="ECO:0000256" key="1">
    <source>
        <dbReference type="ARBA" id="ARBA00004496"/>
    </source>
</evidence>
<dbReference type="SMART" id="SM00347">
    <property type="entry name" value="HTH_MARR"/>
    <property type="match status" value="1"/>
</dbReference>
<dbReference type="PROSITE" id="PS50995">
    <property type="entry name" value="HTH_MARR_2"/>
    <property type="match status" value="1"/>
</dbReference>
<evidence type="ECO:0000313" key="7">
    <source>
        <dbReference type="EMBL" id="GCD10245.1"/>
    </source>
</evidence>
<dbReference type="GO" id="GO:0006950">
    <property type="term" value="P:response to stress"/>
    <property type="evidence" value="ECO:0007669"/>
    <property type="project" value="TreeGrafter"/>
</dbReference>
<dbReference type="Gene3D" id="1.10.10.10">
    <property type="entry name" value="Winged helix-like DNA-binding domain superfamily/Winged helix DNA-binding domain"/>
    <property type="match status" value="1"/>
</dbReference>
<dbReference type="GO" id="GO:0003700">
    <property type="term" value="F:DNA-binding transcription factor activity"/>
    <property type="evidence" value="ECO:0007669"/>
    <property type="project" value="InterPro"/>
</dbReference>
<evidence type="ECO:0000256" key="3">
    <source>
        <dbReference type="ARBA" id="ARBA00023015"/>
    </source>
</evidence>
<feature type="domain" description="HTH marR-type" evidence="6">
    <location>
        <begin position="9"/>
        <end position="146"/>
    </location>
</feature>
<dbReference type="FunFam" id="1.10.10.10:FF:000163">
    <property type="entry name" value="MarR family transcriptional regulator"/>
    <property type="match status" value="1"/>
</dbReference>
<dbReference type="InterPro" id="IPR036388">
    <property type="entry name" value="WH-like_DNA-bd_sf"/>
</dbReference>
<dbReference type="Proteomes" id="UP000287872">
    <property type="component" value="Unassembled WGS sequence"/>
</dbReference>
<dbReference type="InterPro" id="IPR000835">
    <property type="entry name" value="HTH_MarR-typ"/>
</dbReference>
<evidence type="ECO:0000259" key="6">
    <source>
        <dbReference type="PROSITE" id="PS50995"/>
    </source>
</evidence>
<dbReference type="EMBL" id="BHYK01000009">
    <property type="protein sequence ID" value="GCD10245.1"/>
    <property type="molecule type" value="Genomic_DNA"/>
</dbReference>
<organism evidence="7 8">
    <name type="scientific">Clostridium tagluense</name>
    <dbReference type="NCBI Taxonomy" id="360422"/>
    <lineage>
        <taxon>Bacteria</taxon>
        <taxon>Bacillati</taxon>
        <taxon>Bacillota</taxon>
        <taxon>Clostridia</taxon>
        <taxon>Eubacteriales</taxon>
        <taxon>Clostridiaceae</taxon>
        <taxon>Clostridium</taxon>
    </lineage>
</organism>
<keyword evidence="2" id="KW-0963">Cytoplasm</keyword>
<comment type="subcellular location">
    <subcellularLocation>
        <location evidence="1">Cytoplasm</location>
    </subcellularLocation>
</comment>
<dbReference type="InterPro" id="IPR039422">
    <property type="entry name" value="MarR/SlyA-like"/>
</dbReference>
<dbReference type="AlphaFoldDB" id="A0A401UL68"/>
<accession>A0A401UL68</accession>
<dbReference type="GO" id="GO:0003677">
    <property type="term" value="F:DNA binding"/>
    <property type="evidence" value="ECO:0007669"/>
    <property type="project" value="UniProtKB-KW"/>
</dbReference>
<dbReference type="PANTHER" id="PTHR33164:SF5">
    <property type="entry name" value="ORGANIC HYDROPEROXIDE RESISTANCE TRANSCRIPTIONAL REGULATOR"/>
    <property type="match status" value="1"/>
</dbReference>
<proteinExistence type="predicted"/>
<keyword evidence="3" id="KW-0805">Transcription regulation</keyword>
<dbReference type="SUPFAM" id="SSF46785">
    <property type="entry name" value="Winged helix' DNA-binding domain"/>
    <property type="match status" value="1"/>
</dbReference>
<keyword evidence="8" id="KW-1185">Reference proteome</keyword>
<comment type="caution">
    <text evidence="7">The sequence shown here is derived from an EMBL/GenBank/DDBJ whole genome shotgun (WGS) entry which is preliminary data.</text>
</comment>
<evidence type="ECO:0000256" key="2">
    <source>
        <dbReference type="ARBA" id="ARBA00022490"/>
    </source>
</evidence>
<dbReference type="InterPro" id="IPR036390">
    <property type="entry name" value="WH_DNA-bd_sf"/>
</dbReference>